<dbReference type="PATRIC" id="fig|1705578.3.peg.1937"/>
<feature type="transmembrane region" description="Helical" evidence="8">
    <location>
        <begin position="74"/>
        <end position="92"/>
    </location>
</feature>
<evidence type="ECO:0000256" key="1">
    <source>
        <dbReference type="ARBA" id="ARBA00004651"/>
    </source>
</evidence>
<dbReference type="Proteomes" id="UP000093694">
    <property type="component" value="Unassembled WGS sequence"/>
</dbReference>
<comment type="similarity">
    <text evidence="2">Belongs to the MreD family.</text>
</comment>
<dbReference type="GO" id="GO:0008360">
    <property type="term" value="P:regulation of cell shape"/>
    <property type="evidence" value="ECO:0007669"/>
    <property type="project" value="UniProtKB-KW"/>
</dbReference>
<dbReference type="InterPro" id="IPR017225">
    <property type="entry name" value="Cell_shape_determin_MreD_prd"/>
</dbReference>
<dbReference type="RefSeq" id="WP_063601779.1">
    <property type="nucleotide sequence ID" value="NZ_LITQ01000025.1"/>
</dbReference>
<keyword evidence="12" id="KW-1185">Reference proteome</keyword>
<organism evidence="9 11">
    <name type="scientific">Clostridium coskatii</name>
    <dbReference type="NCBI Taxonomy" id="1705578"/>
    <lineage>
        <taxon>Bacteria</taxon>
        <taxon>Bacillati</taxon>
        <taxon>Bacillota</taxon>
        <taxon>Clostridia</taxon>
        <taxon>Eubacteriales</taxon>
        <taxon>Clostridiaceae</taxon>
        <taxon>Clostridium</taxon>
    </lineage>
</organism>
<dbReference type="Pfam" id="PF04093">
    <property type="entry name" value="MreD"/>
    <property type="match status" value="1"/>
</dbReference>
<evidence type="ECO:0000256" key="6">
    <source>
        <dbReference type="ARBA" id="ARBA00022989"/>
    </source>
</evidence>
<gene>
    <name evidence="10" type="ORF">CLCOS_37020</name>
    <name evidence="9" type="ORF">WX73_01681</name>
</gene>
<dbReference type="InterPro" id="IPR007227">
    <property type="entry name" value="Cell_shape_determining_MreD"/>
</dbReference>
<name>A0A166S2I7_9CLOT</name>
<evidence type="ECO:0000313" key="10">
    <source>
        <dbReference type="EMBL" id="OBR90969.1"/>
    </source>
</evidence>
<reference evidence="9 11" key="1">
    <citation type="journal article" date="2015" name="Biotechnol. Bioeng.">
        <title>Genome sequence and phenotypic characterization of Caulobacter segnis.</title>
        <authorList>
            <person name="Patel S."/>
            <person name="Fletcher B."/>
            <person name="Scott D.C."/>
            <person name="Ely B."/>
        </authorList>
    </citation>
    <scope>NUCLEOTIDE SEQUENCE [LARGE SCALE GENOMIC DNA]</scope>
    <source>
        <strain evidence="9 11">PS02</strain>
    </source>
</reference>
<proteinExistence type="inferred from homology"/>
<evidence type="ECO:0000256" key="5">
    <source>
        <dbReference type="ARBA" id="ARBA00022960"/>
    </source>
</evidence>
<keyword evidence="3" id="KW-1003">Cell membrane</keyword>
<evidence type="ECO:0000313" key="9">
    <source>
        <dbReference type="EMBL" id="OAA91527.1"/>
    </source>
</evidence>
<evidence type="ECO:0000256" key="3">
    <source>
        <dbReference type="ARBA" id="ARBA00022475"/>
    </source>
</evidence>
<evidence type="ECO:0000256" key="7">
    <source>
        <dbReference type="ARBA" id="ARBA00023136"/>
    </source>
</evidence>
<dbReference type="PIRSF" id="PIRSF037497">
    <property type="entry name" value="MreD_Clostridium/Treponema_prd"/>
    <property type="match status" value="1"/>
</dbReference>
<keyword evidence="7 8" id="KW-0472">Membrane</keyword>
<sequence>MKKLLVLVLLSVLLFILDNSLMPFFAVKSFYPGLLIIFVICYSIVNGTWEGMWLGVFAGLLQDIYFSYGFGINSFTNMIVCVIAGIVGNSIFRKRRLIPVISCFLLVLFKGLLIMGILYSCGVYVNIKNVFFTGIYDMVLCIFMYKPIYNLCSKDYMEAKWKF</sequence>
<keyword evidence="4 8" id="KW-0812">Transmembrane</keyword>
<dbReference type="EMBL" id="LROR01000084">
    <property type="protein sequence ID" value="OBR90969.1"/>
    <property type="molecule type" value="Genomic_DNA"/>
</dbReference>
<evidence type="ECO:0000256" key="2">
    <source>
        <dbReference type="ARBA" id="ARBA00007776"/>
    </source>
</evidence>
<protein>
    <submittedName>
        <fullName evidence="9">Rod shape-determining protein MreD</fullName>
    </submittedName>
</protein>
<evidence type="ECO:0000313" key="11">
    <source>
        <dbReference type="Proteomes" id="UP000077384"/>
    </source>
</evidence>
<feature type="transmembrane region" description="Helical" evidence="8">
    <location>
        <begin position="131"/>
        <end position="152"/>
    </location>
</feature>
<dbReference type="EMBL" id="LITQ01000025">
    <property type="protein sequence ID" value="OAA91527.1"/>
    <property type="molecule type" value="Genomic_DNA"/>
</dbReference>
<comment type="subcellular location">
    <subcellularLocation>
        <location evidence="1">Cell membrane</location>
        <topology evidence="1">Multi-pass membrane protein</topology>
    </subcellularLocation>
</comment>
<evidence type="ECO:0000313" key="12">
    <source>
        <dbReference type="Proteomes" id="UP000093694"/>
    </source>
</evidence>
<evidence type="ECO:0000256" key="8">
    <source>
        <dbReference type="SAM" id="Phobius"/>
    </source>
</evidence>
<keyword evidence="5" id="KW-0133">Cell shape</keyword>
<dbReference type="AlphaFoldDB" id="A0A166S2I7"/>
<keyword evidence="6 8" id="KW-1133">Transmembrane helix</keyword>
<accession>A0A166S2I7</accession>
<reference evidence="10 12" key="2">
    <citation type="journal article" date="2016" name="Front. Microbiol.">
        <title>Industrial Acetogenic Biocatalysts: A Comparative Metabolic and Genomic Analysis.</title>
        <authorList>
            <person name="Bengelsdorf F."/>
            <person name="Poehlein A."/>
            <person name="Sonja S."/>
            <person name="Erz C."/>
            <person name="Hummel T."/>
            <person name="Hoffmeister S."/>
            <person name="Daniel R."/>
            <person name="Durre P."/>
        </authorList>
    </citation>
    <scope>NUCLEOTIDE SEQUENCE [LARGE SCALE GENOMIC DNA]</scope>
    <source>
        <strain evidence="10 12">PTA-10522</strain>
    </source>
</reference>
<dbReference type="Proteomes" id="UP000077384">
    <property type="component" value="Unassembled WGS sequence"/>
</dbReference>
<evidence type="ECO:0000256" key="4">
    <source>
        <dbReference type="ARBA" id="ARBA00022692"/>
    </source>
</evidence>
<feature type="transmembrane region" description="Helical" evidence="8">
    <location>
        <begin position="104"/>
        <end position="125"/>
    </location>
</feature>
<comment type="caution">
    <text evidence="9">The sequence shown here is derived from an EMBL/GenBank/DDBJ whole genome shotgun (WGS) entry which is preliminary data.</text>
</comment>
<dbReference type="GO" id="GO:0005886">
    <property type="term" value="C:plasma membrane"/>
    <property type="evidence" value="ECO:0007669"/>
    <property type="project" value="UniProtKB-SubCell"/>
</dbReference>
<dbReference type="NCBIfam" id="TIGR03426">
    <property type="entry name" value="shape_MreD"/>
    <property type="match status" value="1"/>
</dbReference>
<feature type="transmembrane region" description="Helical" evidence="8">
    <location>
        <begin position="29"/>
        <end position="45"/>
    </location>
</feature>